<reference evidence="1" key="1">
    <citation type="submission" date="2020-11" db="EMBL/GenBank/DDBJ databases">
        <authorList>
            <person name="Tran Van P."/>
        </authorList>
    </citation>
    <scope>NUCLEOTIDE SEQUENCE</scope>
</reference>
<evidence type="ECO:0000313" key="2">
    <source>
        <dbReference type="Proteomes" id="UP000759131"/>
    </source>
</evidence>
<accession>A0A7R9KP19</accession>
<sequence>MVSSPINSSIDKNITDAGQHILTRINHARNSKVELVMSTNLNETEENEISEKIFDSFLAATVNFKNHTCLTLDELSMRDWTVNNCYQELTEYLQDDLHAEVLIGEFAYSDIGFHALDLKIHDK</sequence>
<gene>
    <name evidence="1" type="ORF">OSB1V03_LOCUS5736</name>
</gene>
<evidence type="ECO:0000313" key="1">
    <source>
        <dbReference type="EMBL" id="CAD7625301.1"/>
    </source>
</evidence>
<dbReference type="OrthoDB" id="6533312at2759"/>
<dbReference type="EMBL" id="CAJPIZ010002960">
    <property type="protein sequence ID" value="CAG2105731.1"/>
    <property type="molecule type" value="Genomic_DNA"/>
</dbReference>
<keyword evidence="2" id="KW-1185">Reference proteome</keyword>
<protein>
    <submittedName>
        <fullName evidence="1">Uncharacterized protein</fullName>
    </submittedName>
</protein>
<dbReference type="Proteomes" id="UP000759131">
    <property type="component" value="Unassembled WGS sequence"/>
</dbReference>
<dbReference type="AlphaFoldDB" id="A0A7R9KP19"/>
<name>A0A7R9KP19_9ACAR</name>
<organism evidence="1">
    <name type="scientific">Medioppia subpectinata</name>
    <dbReference type="NCBI Taxonomy" id="1979941"/>
    <lineage>
        <taxon>Eukaryota</taxon>
        <taxon>Metazoa</taxon>
        <taxon>Ecdysozoa</taxon>
        <taxon>Arthropoda</taxon>
        <taxon>Chelicerata</taxon>
        <taxon>Arachnida</taxon>
        <taxon>Acari</taxon>
        <taxon>Acariformes</taxon>
        <taxon>Sarcoptiformes</taxon>
        <taxon>Oribatida</taxon>
        <taxon>Brachypylina</taxon>
        <taxon>Oppioidea</taxon>
        <taxon>Oppiidae</taxon>
        <taxon>Medioppia</taxon>
    </lineage>
</organism>
<dbReference type="EMBL" id="OC857535">
    <property type="protein sequence ID" value="CAD7625301.1"/>
    <property type="molecule type" value="Genomic_DNA"/>
</dbReference>
<proteinExistence type="predicted"/>